<evidence type="ECO:0000256" key="4">
    <source>
        <dbReference type="ARBA" id="ARBA00011245"/>
    </source>
</evidence>
<comment type="caution">
    <text evidence="11">The sequence shown here is derived from an EMBL/GenBank/DDBJ whole genome shotgun (WGS) entry which is preliminary data.</text>
</comment>
<dbReference type="EC" id="2.5.1.61" evidence="8"/>
<dbReference type="InterPro" id="IPR022418">
    <property type="entry name" value="Porphobilinogen_deaminase_C"/>
</dbReference>
<dbReference type="GO" id="GO:0004418">
    <property type="term" value="F:hydroxymethylbilane synthase activity"/>
    <property type="evidence" value="ECO:0007669"/>
    <property type="project" value="UniProtKB-UniRule"/>
</dbReference>
<dbReference type="PROSITE" id="PS00533">
    <property type="entry name" value="PORPHOBILINOGEN_DEAM"/>
    <property type="match status" value="1"/>
</dbReference>
<feature type="domain" description="Porphobilinogen deaminase C-terminal" evidence="10">
    <location>
        <begin position="227"/>
        <end position="295"/>
    </location>
</feature>
<name>A0AAE3G0B4_9GAMM</name>
<evidence type="ECO:0000256" key="1">
    <source>
        <dbReference type="ARBA" id="ARBA00002869"/>
    </source>
</evidence>
<dbReference type="PANTHER" id="PTHR11557:SF0">
    <property type="entry name" value="PORPHOBILINOGEN DEAMINASE"/>
    <property type="match status" value="1"/>
</dbReference>
<dbReference type="AlphaFoldDB" id="A0AAE3G0B4"/>
<dbReference type="FunFam" id="3.40.190.10:FF:000005">
    <property type="entry name" value="Porphobilinogen deaminase"/>
    <property type="match status" value="1"/>
</dbReference>
<dbReference type="InterPro" id="IPR022417">
    <property type="entry name" value="Porphobilin_deaminase_N"/>
</dbReference>
<dbReference type="RefSeq" id="WP_253473505.1">
    <property type="nucleotide sequence ID" value="NZ_JALJXV010000001.1"/>
</dbReference>
<dbReference type="Pfam" id="PF03900">
    <property type="entry name" value="Porphobil_deamC"/>
    <property type="match status" value="1"/>
</dbReference>
<dbReference type="InterPro" id="IPR022419">
    <property type="entry name" value="Porphobilin_deaminase_cofac_BS"/>
</dbReference>
<evidence type="ECO:0000256" key="7">
    <source>
        <dbReference type="ARBA" id="ARBA00048169"/>
    </source>
</evidence>
<evidence type="ECO:0000256" key="5">
    <source>
        <dbReference type="ARBA" id="ARBA00022679"/>
    </source>
</evidence>
<evidence type="ECO:0000259" key="10">
    <source>
        <dbReference type="Pfam" id="PF03900"/>
    </source>
</evidence>
<dbReference type="NCBIfam" id="TIGR00212">
    <property type="entry name" value="hemC"/>
    <property type="match status" value="1"/>
</dbReference>
<dbReference type="FunFam" id="3.40.190.10:FF:000004">
    <property type="entry name" value="Porphobilinogen deaminase"/>
    <property type="match status" value="1"/>
</dbReference>
<organism evidence="11 12">
    <name type="scientific">Natronocella acetinitrilica</name>
    <dbReference type="NCBI Taxonomy" id="414046"/>
    <lineage>
        <taxon>Bacteria</taxon>
        <taxon>Pseudomonadati</taxon>
        <taxon>Pseudomonadota</taxon>
        <taxon>Gammaproteobacteria</taxon>
        <taxon>Chromatiales</taxon>
        <taxon>Ectothiorhodospiraceae</taxon>
        <taxon>Natronocella</taxon>
    </lineage>
</organism>
<proteinExistence type="inferred from homology"/>
<dbReference type="EMBL" id="JALJXV010000001">
    <property type="protein sequence ID" value="MCP1673330.1"/>
    <property type="molecule type" value="Genomic_DNA"/>
</dbReference>
<reference evidence="11" key="1">
    <citation type="submission" date="2022-03" db="EMBL/GenBank/DDBJ databases">
        <title>Genomic Encyclopedia of Type Strains, Phase III (KMG-III): the genomes of soil and plant-associated and newly described type strains.</title>
        <authorList>
            <person name="Whitman W."/>
        </authorList>
    </citation>
    <scope>NUCLEOTIDE SEQUENCE</scope>
    <source>
        <strain evidence="11">ANL 6-2</strain>
    </source>
</reference>
<gene>
    <name evidence="8" type="primary">hemC</name>
    <name evidence="11" type="ORF">J2T57_000422</name>
</gene>
<dbReference type="CDD" id="cd13646">
    <property type="entry name" value="PBP2_EcHMBS_like"/>
    <property type="match status" value="1"/>
</dbReference>
<comment type="function">
    <text evidence="1 8">Tetrapolymerization of the monopyrrole PBG into the hydroxymethylbilane pre-uroporphyrinogen in several discrete steps.</text>
</comment>
<accession>A0AAE3G0B4</accession>
<dbReference type="SUPFAM" id="SSF53850">
    <property type="entry name" value="Periplasmic binding protein-like II"/>
    <property type="match status" value="1"/>
</dbReference>
<evidence type="ECO:0000313" key="12">
    <source>
        <dbReference type="Proteomes" id="UP001205843"/>
    </source>
</evidence>
<comment type="catalytic activity">
    <reaction evidence="7 8">
        <text>4 porphobilinogen + H2O = hydroxymethylbilane + 4 NH4(+)</text>
        <dbReference type="Rhea" id="RHEA:13185"/>
        <dbReference type="ChEBI" id="CHEBI:15377"/>
        <dbReference type="ChEBI" id="CHEBI:28938"/>
        <dbReference type="ChEBI" id="CHEBI:57845"/>
        <dbReference type="ChEBI" id="CHEBI:58126"/>
        <dbReference type="EC" id="2.5.1.61"/>
    </reaction>
</comment>
<dbReference type="Pfam" id="PF01379">
    <property type="entry name" value="Porphobil_deam"/>
    <property type="match status" value="1"/>
</dbReference>
<dbReference type="PIRSF" id="PIRSF001438">
    <property type="entry name" value="4pyrrol_synth_OHMeBilane_synth"/>
    <property type="match status" value="1"/>
</dbReference>
<dbReference type="PRINTS" id="PR00151">
    <property type="entry name" value="PORPHBDMNASE"/>
</dbReference>
<comment type="similarity">
    <text evidence="3 8">Belongs to the HMBS family.</text>
</comment>
<dbReference type="InterPro" id="IPR000860">
    <property type="entry name" value="HemC"/>
</dbReference>
<evidence type="ECO:0000256" key="6">
    <source>
        <dbReference type="ARBA" id="ARBA00023244"/>
    </source>
</evidence>
<evidence type="ECO:0000259" key="9">
    <source>
        <dbReference type="Pfam" id="PF01379"/>
    </source>
</evidence>
<evidence type="ECO:0000256" key="2">
    <source>
        <dbReference type="ARBA" id="ARBA00004735"/>
    </source>
</evidence>
<keyword evidence="6 8" id="KW-0627">Porphyrin biosynthesis</keyword>
<dbReference type="InterPro" id="IPR036803">
    <property type="entry name" value="Porphobilinogen_deaminase_C_sf"/>
</dbReference>
<comment type="subunit">
    <text evidence="4 8">Monomer.</text>
</comment>
<comment type="pathway">
    <text evidence="2">Porphyrin-containing compound metabolism; protoporphyrin-IX biosynthesis; coproporphyrinogen-III from 5-aminolevulinate: step 2/4.</text>
</comment>
<comment type="cofactor">
    <cofactor evidence="8">
        <name>dipyrromethane</name>
        <dbReference type="ChEBI" id="CHEBI:60342"/>
    </cofactor>
    <text evidence="8">Binds 1 dipyrromethane group covalently.</text>
</comment>
<keyword evidence="5 8" id="KW-0808">Transferase</keyword>
<dbReference type="GO" id="GO:0005737">
    <property type="term" value="C:cytoplasm"/>
    <property type="evidence" value="ECO:0007669"/>
    <property type="project" value="UniProtKB-UniRule"/>
</dbReference>
<protein>
    <recommendedName>
        <fullName evidence="8">Porphobilinogen deaminase</fullName>
        <shortName evidence="8">PBG</shortName>
        <ecNumber evidence="8">2.5.1.61</ecNumber>
    </recommendedName>
    <alternativeName>
        <fullName evidence="8">Hydroxymethylbilane synthase</fullName>
        <shortName evidence="8">HMBS</shortName>
    </alternativeName>
    <alternativeName>
        <fullName evidence="8">Pre-uroporphyrinogen synthase</fullName>
    </alternativeName>
</protein>
<dbReference type="Gene3D" id="3.40.190.10">
    <property type="entry name" value="Periplasmic binding protein-like II"/>
    <property type="match status" value="2"/>
</dbReference>
<dbReference type="FunFam" id="3.30.160.40:FF:000002">
    <property type="entry name" value="Porphobilinogen deaminase"/>
    <property type="match status" value="1"/>
</dbReference>
<feature type="domain" description="Porphobilinogen deaminase N-terminal" evidence="9">
    <location>
        <begin position="6"/>
        <end position="212"/>
    </location>
</feature>
<dbReference type="Gene3D" id="3.30.160.40">
    <property type="entry name" value="Porphobilinogen deaminase, C-terminal domain"/>
    <property type="match status" value="1"/>
</dbReference>
<evidence type="ECO:0000256" key="3">
    <source>
        <dbReference type="ARBA" id="ARBA00005638"/>
    </source>
</evidence>
<dbReference type="Proteomes" id="UP001205843">
    <property type="component" value="Unassembled WGS sequence"/>
</dbReference>
<keyword evidence="12" id="KW-1185">Reference proteome</keyword>
<dbReference type="PANTHER" id="PTHR11557">
    <property type="entry name" value="PORPHOBILINOGEN DEAMINASE"/>
    <property type="match status" value="1"/>
</dbReference>
<comment type="miscellaneous">
    <text evidence="8">The porphobilinogen subunits are added to the dipyrromethane group.</text>
</comment>
<feature type="modified residue" description="S-(dipyrrolylmethanemethyl)cysteine" evidence="8">
    <location>
        <position position="242"/>
    </location>
</feature>
<dbReference type="SUPFAM" id="SSF54782">
    <property type="entry name" value="Porphobilinogen deaminase (hydroxymethylbilane synthase), C-terminal domain"/>
    <property type="match status" value="1"/>
</dbReference>
<dbReference type="GO" id="GO:0006782">
    <property type="term" value="P:protoporphyrinogen IX biosynthetic process"/>
    <property type="evidence" value="ECO:0007669"/>
    <property type="project" value="UniProtKB-UniRule"/>
</dbReference>
<evidence type="ECO:0000256" key="8">
    <source>
        <dbReference type="HAMAP-Rule" id="MF_00260"/>
    </source>
</evidence>
<dbReference type="HAMAP" id="MF_00260">
    <property type="entry name" value="Porphobil_deam"/>
    <property type="match status" value="1"/>
</dbReference>
<sequence length="312" mass="33928">MLDKPLRIATRKSPLAVWQAEYVAEQLQAHHPGLQVELVRMSTRGDRILDAPLAKIGGKGLFLKELEEGLLDGRADIAVHSMKDIPAEVTPRLHVPVVPERDDPCDAFVSKRYATLDDLPQGARLGTASLRRQCQVRARRPDLLVETLRGSVNTRLRKLDEGEFDAIILAASGLKRLGMADRITHRMPPEESLPAVGQGALGIQCRVGDSVIEALIEPLDHADSHVRVAAERALNRQLEGSCQVPIGAYAELHGGEVLLRGLVGSPDGKRMVRGEIRGLRADVDALGARLGQDLLDRGGRDILAALLAETDQ</sequence>
<evidence type="ECO:0000313" key="11">
    <source>
        <dbReference type="EMBL" id="MCP1673330.1"/>
    </source>
</evidence>